<dbReference type="Proteomes" id="UP001164539">
    <property type="component" value="Chromosome 12"/>
</dbReference>
<evidence type="ECO:0000313" key="2">
    <source>
        <dbReference type="Proteomes" id="UP001164539"/>
    </source>
</evidence>
<protein>
    <submittedName>
        <fullName evidence="1">F-box domain containing protein</fullName>
    </submittedName>
</protein>
<accession>A0ACC1X0H5</accession>
<proteinExistence type="predicted"/>
<sequence length="223" mass="26559">MYADGFGFEIFTLGGSDYAWKRIPGPFKSFRERPFRLGDFKWSDPVSINGQVFHWYVQSNRYIVSRDISDEIPRKTFLPRQHKRNKHRFVFLEMGGKLALLYYVYSTQTDVWILEDFPGKIWIKTHSIIAEEIKYTTNSYLPDFFSLFAVAPLRDCEVLIFRHRNNNYISVYSYLYDMRQRELKMTKNMIMKNGSKLIHHRSSLIQWKNEEVVAKRLASLTSP</sequence>
<name>A0ACC1X0H5_MELAZ</name>
<organism evidence="1 2">
    <name type="scientific">Melia azedarach</name>
    <name type="common">Chinaberry tree</name>
    <dbReference type="NCBI Taxonomy" id="155640"/>
    <lineage>
        <taxon>Eukaryota</taxon>
        <taxon>Viridiplantae</taxon>
        <taxon>Streptophyta</taxon>
        <taxon>Embryophyta</taxon>
        <taxon>Tracheophyta</taxon>
        <taxon>Spermatophyta</taxon>
        <taxon>Magnoliopsida</taxon>
        <taxon>eudicotyledons</taxon>
        <taxon>Gunneridae</taxon>
        <taxon>Pentapetalae</taxon>
        <taxon>rosids</taxon>
        <taxon>malvids</taxon>
        <taxon>Sapindales</taxon>
        <taxon>Meliaceae</taxon>
        <taxon>Melia</taxon>
    </lineage>
</organism>
<reference evidence="1 2" key="1">
    <citation type="journal article" date="2023" name="Science">
        <title>Complex scaffold remodeling in plant triterpene biosynthesis.</title>
        <authorList>
            <person name="De La Pena R."/>
            <person name="Hodgson H."/>
            <person name="Liu J.C."/>
            <person name="Stephenson M.J."/>
            <person name="Martin A.C."/>
            <person name="Owen C."/>
            <person name="Harkess A."/>
            <person name="Leebens-Mack J."/>
            <person name="Jimenez L.E."/>
            <person name="Osbourn A."/>
            <person name="Sattely E.S."/>
        </authorList>
    </citation>
    <scope>NUCLEOTIDE SEQUENCE [LARGE SCALE GENOMIC DNA]</scope>
    <source>
        <strain evidence="2">cv. JPN11</strain>
        <tissue evidence="1">Leaf</tissue>
    </source>
</reference>
<evidence type="ECO:0000313" key="1">
    <source>
        <dbReference type="EMBL" id="KAJ4704518.1"/>
    </source>
</evidence>
<keyword evidence="2" id="KW-1185">Reference proteome</keyword>
<gene>
    <name evidence="1" type="ORF">OWV82_021412</name>
</gene>
<comment type="caution">
    <text evidence="1">The sequence shown here is derived from an EMBL/GenBank/DDBJ whole genome shotgun (WGS) entry which is preliminary data.</text>
</comment>
<dbReference type="EMBL" id="CM051405">
    <property type="protein sequence ID" value="KAJ4704518.1"/>
    <property type="molecule type" value="Genomic_DNA"/>
</dbReference>